<gene>
    <name evidence="7" type="ORF">LY28_00851</name>
</gene>
<dbReference type="EMBL" id="QKMR01000004">
    <property type="protein sequence ID" value="PYG89031.1"/>
    <property type="molecule type" value="Genomic_DNA"/>
</dbReference>
<dbReference type="InterPro" id="IPR048254">
    <property type="entry name" value="CDP_ALCOHOL_P_TRANSF_CS"/>
</dbReference>
<dbReference type="InterPro" id="IPR043130">
    <property type="entry name" value="CDP-OH_PTrfase_TM_dom"/>
</dbReference>
<feature type="transmembrane region" description="Helical" evidence="6">
    <location>
        <begin position="13"/>
        <end position="39"/>
    </location>
</feature>
<proteinExistence type="inferred from homology"/>
<comment type="caution">
    <text evidence="7">The sequence shown here is derived from an EMBL/GenBank/DDBJ whole genome shotgun (WGS) entry which is preliminary data.</text>
</comment>
<keyword evidence="6" id="KW-0812">Transmembrane</keyword>
<feature type="transmembrane region" description="Helical" evidence="6">
    <location>
        <begin position="117"/>
        <end position="136"/>
    </location>
</feature>
<dbReference type="GO" id="GO:0006655">
    <property type="term" value="P:phosphatidylglycerol biosynthetic process"/>
    <property type="evidence" value="ECO:0007669"/>
    <property type="project" value="UniProtKB-UniPathway"/>
</dbReference>
<dbReference type="Gene3D" id="1.20.120.1760">
    <property type="match status" value="1"/>
</dbReference>
<dbReference type="GO" id="GO:0008444">
    <property type="term" value="F:CDP-diacylglycerol-glycerol-3-phosphate 3-phosphatidyltransferase activity"/>
    <property type="evidence" value="ECO:0007669"/>
    <property type="project" value="InterPro"/>
</dbReference>
<evidence type="ECO:0000256" key="3">
    <source>
        <dbReference type="ARBA" id="ARBA00022679"/>
    </source>
</evidence>
<organism evidence="7 8">
    <name type="scientific">Ruminiclostridium sufflavum DSM 19573</name>
    <dbReference type="NCBI Taxonomy" id="1121337"/>
    <lineage>
        <taxon>Bacteria</taxon>
        <taxon>Bacillati</taxon>
        <taxon>Bacillota</taxon>
        <taxon>Clostridia</taxon>
        <taxon>Eubacteriales</taxon>
        <taxon>Oscillospiraceae</taxon>
        <taxon>Ruminiclostridium</taxon>
    </lineage>
</organism>
<keyword evidence="8" id="KW-1185">Reference proteome</keyword>
<sequence>MKSLPNAISLSRILLSIFLFFTEPLSANFYIIYIICGLSDVTDGYIARKTGTLSRLGEKLDTLADMIMAVTLLIILYPVIKPESEMMYWIIVIAAVRVASILAAFVRYKELSGLHTYGNKITGIVLFIFPVLLSFINARVLIYSGCIIASISALEEFIIQMISKELKPNIRGLFDEIGYIRREK</sequence>
<dbReference type="Proteomes" id="UP000248132">
    <property type="component" value="Unassembled WGS sequence"/>
</dbReference>
<keyword evidence="6" id="KW-1133">Transmembrane helix</keyword>
<dbReference type="PIRSF" id="PIRSF000847">
    <property type="entry name" value="Phos_ph_gly_syn"/>
    <property type="match status" value="1"/>
</dbReference>
<evidence type="ECO:0000256" key="6">
    <source>
        <dbReference type="SAM" id="Phobius"/>
    </source>
</evidence>
<dbReference type="GO" id="GO:0016020">
    <property type="term" value="C:membrane"/>
    <property type="evidence" value="ECO:0007669"/>
    <property type="project" value="InterPro"/>
</dbReference>
<feature type="transmembrane region" description="Helical" evidence="6">
    <location>
        <begin position="86"/>
        <end position="105"/>
    </location>
</feature>
<comment type="function">
    <text evidence="1">This protein catalyzes the committed step to the synthesis of the acidic phospholipids.</text>
</comment>
<evidence type="ECO:0000256" key="1">
    <source>
        <dbReference type="ARBA" id="ARBA00003973"/>
    </source>
</evidence>
<dbReference type="AlphaFoldDB" id="A0A318XS12"/>
<evidence type="ECO:0000256" key="5">
    <source>
        <dbReference type="RuleBase" id="RU003750"/>
    </source>
</evidence>
<protein>
    <recommendedName>
        <fullName evidence="4">Phosphatidylglycerophosphate synthase</fullName>
    </recommendedName>
</protein>
<feature type="transmembrane region" description="Helical" evidence="6">
    <location>
        <begin position="60"/>
        <end position="80"/>
    </location>
</feature>
<dbReference type="RefSeq" id="WP_110460926.1">
    <property type="nucleotide sequence ID" value="NZ_QKMR01000004.1"/>
</dbReference>
<evidence type="ECO:0000313" key="7">
    <source>
        <dbReference type="EMBL" id="PYG89031.1"/>
    </source>
</evidence>
<evidence type="ECO:0000256" key="4">
    <source>
        <dbReference type="ARBA" id="ARBA00033018"/>
    </source>
</evidence>
<dbReference type="InterPro" id="IPR000462">
    <property type="entry name" value="CDP-OH_P_trans"/>
</dbReference>
<name>A0A318XS12_9FIRM</name>
<reference evidence="7 8" key="1">
    <citation type="submission" date="2018-06" db="EMBL/GenBank/DDBJ databases">
        <title>Genomic Encyclopedia of Type Strains, Phase I: the one thousand microbial genomes (KMG-I) project.</title>
        <authorList>
            <person name="Kyrpides N."/>
        </authorList>
    </citation>
    <scope>NUCLEOTIDE SEQUENCE [LARGE SCALE GENOMIC DNA]</scope>
    <source>
        <strain evidence="7 8">DSM 19573</strain>
    </source>
</reference>
<dbReference type="Pfam" id="PF01066">
    <property type="entry name" value="CDP-OH_P_transf"/>
    <property type="match status" value="1"/>
</dbReference>
<comment type="similarity">
    <text evidence="2 5">Belongs to the CDP-alcohol phosphatidyltransferase class-I family.</text>
</comment>
<keyword evidence="3 5" id="KW-0808">Transferase</keyword>
<dbReference type="PROSITE" id="PS00379">
    <property type="entry name" value="CDP_ALCOHOL_P_TRANSF"/>
    <property type="match status" value="1"/>
</dbReference>
<keyword evidence="6" id="KW-0472">Membrane</keyword>
<evidence type="ECO:0000256" key="2">
    <source>
        <dbReference type="ARBA" id="ARBA00010441"/>
    </source>
</evidence>
<dbReference type="UniPathway" id="UPA00084">
    <property type="reaction ID" value="UER00503"/>
</dbReference>
<dbReference type="InterPro" id="IPR004570">
    <property type="entry name" value="Phosphatidylglycerol_P_synth"/>
</dbReference>
<evidence type="ECO:0000313" key="8">
    <source>
        <dbReference type="Proteomes" id="UP000248132"/>
    </source>
</evidence>
<dbReference type="OrthoDB" id="9796672at2"/>
<accession>A0A318XS12</accession>